<keyword evidence="2" id="KW-0732">Signal</keyword>
<keyword evidence="5" id="KW-1185">Reference proteome</keyword>
<dbReference type="PANTHER" id="PTHR35936:SF17">
    <property type="entry name" value="ARGININE-BINDING EXTRACELLULAR PROTEIN ARTP"/>
    <property type="match status" value="1"/>
</dbReference>
<dbReference type="Proteomes" id="UP000326936">
    <property type="component" value="Plasmid pTHAF100_a"/>
</dbReference>
<keyword evidence="4" id="KW-0614">Plasmid</keyword>
<reference evidence="4 5" key="1">
    <citation type="submission" date="2019-10" db="EMBL/GenBank/DDBJ databases">
        <title>Complete genome sequence of Vibrio sp. strain THAF100, isolated from non-filtered water from the water column of tank 6 of a marine aquarium containing stony-coral fragments. Water maintained at 26 degree C.</title>
        <authorList>
            <person name="Ruckert C."/>
            <person name="Franco A."/>
            <person name="Kalinowski J."/>
            <person name="Glaeser S."/>
        </authorList>
    </citation>
    <scope>NUCLEOTIDE SEQUENCE [LARGE SCALE GENOMIC DNA]</scope>
    <source>
        <strain evidence="4 5">THAF100</strain>
        <plasmid evidence="5">pthaf100_a</plasmid>
    </source>
</reference>
<dbReference type="Pfam" id="PF00497">
    <property type="entry name" value="SBP_bac_3"/>
    <property type="match status" value="1"/>
</dbReference>
<evidence type="ECO:0000313" key="5">
    <source>
        <dbReference type="Proteomes" id="UP000326936"/>
    </source>
</evidence>
<dbReference type="EMBL" id="CP045351">
    <property type="protein sequence ID" value="QFT28360.1"/>
    <property type="molecule type" value="Genomic_DNA"/>
</dbReference>
<gene>
    <name evidence="4" type="ORF">FIV01_18360</name>
</gene>
<evidence type="ECO:0000313" key="4">
    <source>
        <dbReference type="EMBL" id="QFT28360.1"/>
    </source>
</evidence>
<dbReference type="RefSeq" id="WP_152432361.1">
    <property type="nucleotide sequence ID" value="NZ_CBCSDK010000022.1"/>
</dbReference>
<dbReference type="InterPro" id="IPR001638">
    <property type="entry name" value="Solute-binding_3/MltF_N"/>
</dbReference>
<evidence type="ECO:0000256" key="2">
    <source>
        <dbReference type="ARBA" id="ARBA00022729"/>
    </source>
</evidence>
<evidence type="ECO:0000256" key="1">
    <source>
        <dbReference type="ARBA" id="ARBA00010333"/>
    </source>
</evidence>
<feature type="domain" description="Solute-binding protein family 3/N-terminal" evidence="3">
    <location>
        <begin position="24"/>
        <end position="245"/>
    </location>
</feature>
<name>A0A5P9CQ77_9VIBR</name>
<dbReference type="SUPFAM" id="SSF53850">
    <property type="entry name" value="Periplasmic binding protein-like II"/>
    <property type="match status" value="1"/>
</dbReference>
<accession>A0A5P9CQ77</accession>
<dbReference type="KEGG" id="vaq:FIV01_18360"/>
<proteinExistence type="inferred from homology"/>
<protein>
    <submittedName>
        <fullName evidence="4">Bacterial extracellular solute-binding protein, family 3</fullName>
    </submittedName>
</protein>
<dbReference type="Gene3D" id="3.40.190.10">
    <property type="entry name" value="Periplasmic binding protein-like II"/>
    <property type="match status" value="2"/>
</dbReference>
<sequence length="246" mass="28092">MKNLLLIMIYSVTFVPFYAKAESLKIGYGQKRPPFVNNSCSDGVEIRLARELFSRAGFQDMSERCMNNKRLIVAYQNNSVDAAITVPKTNNPSLYYTSVFSGYQNIAISMSKDNLTINSVSDLLDKSVAAWHNAGNVLGLQSLMSDNRKYKEYSRSIRQVLLFLHGRVQVIIIDKSIFRYLTKKAIKDNDDLSNVDFQFTYHPIFPGTSDYYIGFTNKSYRDRAEAALKSMRNDGSYKKIVDNFLN</sequence>
<dbReference type="AlphaFoldDB" id="A0A5P9CQ77"/>
<geneLocation type="plasmid" evidence="5">
    <name>pthaf100_a</name>
</geneLocation>
<organism evidence="4 5">
    <name type="scientific">Vibrio aquimaris</name>
    <dbReference type="NCBI Taxonomy" id="2587862"/>
    <lineage>
        <taxon>Bacteria</taxon>
        <taxon>Pseudomonadati</taxon>
        <taxon>Pseudomonadota</taxon>
        <taxon>Gammaproteobacteria</taxon>
        <taxon>Vibrionales</taxon>
        <taxon>Vibrionaceae</taxon>
        <taxon>Vibrio</taxon>
    </lineage>
</organism>
<comment type="similarity">
    <text evidence="1">Belongs to the bacterial solute-binding protein 3 family.</text>
</comment>
<evidence type="ECO:0000259" key="3">
    <source>
        <dbReference type="Pfam" id="PF00497"/>
    </source>
</evidence>
<dbReference type="OrthoDB" id="245568at2"/>
<dbReference type="PANTHER" id="PTHR35936">
    <property type="entry name" value="MEMBRANE-BOUND LYTIC MUREIN TRANSGLYCOSYLASE F"/>
    <property type="match status" value="1"/>
</dbReference>